<organism evidence="4 5">
    <name type="scientific">Silicimonas algicola</name>
    <dbReference type="NCBI Taxonomy" id="1826607"/>
    <lineage>
        <taxon>Bacteria</taxon>
        <taxon>Pseudomonadati</taxon>
        <taxon>Pseudomonadota</taxon>
        <taxon>Alphaproteobacteria</taxon>
        <taxon>Rhodobacterales</taxon>
        <taxon>Paracoccaceae</taxon>
    </lineage>
</organism>
<dbReference type="OrthoDB" id="7863443at2"/>
<dbReference type="RefSeq" id="WP_109759818.1">
    <property type="nucleotide sequence ID" value="NZ_CP034588.1"/>
</dbReference>
<feature type="region of interest" description="Disordered" evidence="2">
    <location>
        <begin position="241"/>
        <end position="260"/>
    </location>
</feature>
<dbReference type="AlphaFoldDB" id="A0A316G4X5"/>
<accession>A0A316G4X5</accession>
<dbReference type="KEGG" id="salo:EF888_16240"/>
<feature type="compositionally biased region" description="Pro residues" evidence="2">
    <location>
        <begin position="249"/>
        <end position="260"/>
    </location>
</feature>
<keyword evidence="3" id="KW-0472">Membrane</keyword>
<keyword evidence="3" id="KW-1133">Transmembrane helix</keyword>
<dbReference type="EMBL" id="QGGV01000006">
    <property type="protein sequence ID" value="PWK55743.1"/>
    <property type="molecule type" value="Genomic_DNA"/>
</dbReference>
<keyword evidence="1" id="KW-0175">Coiled coil</keyword>
<evidence type="ECO:0000313" key="5">
    <source>
        <dbReference type="Proteomes" id="UP000245390"/>
    </source>
</evidence>
<sequence>MSKVGFWWWARAMQVASMVFVLGLVLCVGGTFLLSLSGLLPRLEVPLVLSDGSVREAGLLLHGAAFALTLLLLAYMPANWRILALETSHRSFRMRMEDVANAYWAAHRADRTGVFNVSSEYDAVRERLIWLKEHPDLGHLDADLLEVAAQMSRVSEGLAERYSDEAVARARDSLEARQREADQMEVRIARALEVTRDLRQWKSRVEIEEDVAVSRMNQLIAELDTLTEELGLSPVRRRRDPQVLELPQLPRPRPAAVPAE</sequence>
<evidence type="ECO:0000256" key="2">
    <source>
        <dbReference type="SAM" id="MobiDB-lite"/>
    </source>
</evidence>
<protein>
    <recommendedName>
        <fullName evidence="6">DNA repair protein</fullName>
    </recommendedName>
</protein>
<keyword evidence="3" id="KW-0812">Transmembrane</keyword>
<dbReference type="Proteomes" id="UP000245390">
    <property type="component" value="Unassembled WGS sequence"/>
</dbReference>
<feature type="transmembrane region" description="Helical" evidence="3">
    <location>
        <begin position="57"/>
        <end position="76"/>
    </location>
</feature>
<feature type="transmembrane region" description="Helical" evidence="3">
    <location>
        <begin position="12"/>
        <end position="37"/>
    </location>
</feature>
<evidence type="ECO:0000313" key="4">
    <source>
        <dbReference type="EMBL" id="PWK55743.1"/>
    </source>
</evidence>
<evidence type="ECO:0000256" key="1">
    <source>
        <dbReference type="SAM" id="Coils"/>
    </source>
</evidence>
<reference evidence="4 5" key="1">
    <citation type="submission" date="2018-05" db="EMBL/GenBank/DDBJ databases">
        <title>Genomic Encyclopedia of Type Strains, Phase IV (KMG-IV): sequencing the most valuable type-strain genomes for metagenomic binning, comparative biology and taxonomic classification.</title>
        <authorList>
            <person name="Goeker M."/>
        </authorList>
    </citation>
    <scope>NUCLEOTIDE SEQUENCE [LARGE SCALE GENOMIC DNA]</scope>
    <source>
        <strain evidence="4 5">DSM 103371</strain>
    </source>
</reference>
<name>A0A316G4X5_9RHOB</name>
<proteinExistence type="predicted"/>
<evidence type="ECO:0008006" key="6">
    <source>
        <dbReference type="Google" id="ProtNLM"/>
    </source>
</evidence>
<evidence type="ECO:0000256" key="3">
    <source>
        <dbReference type="SAM" id="Phobius"/>
    </source>
</evidence>
<gene>
    <name evidence="4" type="ORF">C8D95_106139</name>
</gene>
<keyword evidence="5" id="KW-1185">Reference proteome</keyword>
<comment type="caution">
    <text evidence="4">The sequence shown here is derived from an EMBL/GenBank/DDBJ whole genome shotgun (WGS) entry which is preliminary data.</text>
</comment>
<feature type="coiled-coil region" evidence="1">
    <location>
        <begin position="167"/>
        <end position="194"/>
    </location>
</feature>